<evidence type="ECO:0000313" key="3">
    <source>
        <dbReference type="EMBL" id="KXA89193.1"/>
    </source>
</evidence>
<dbReference type="PANTHER" id="PTHR33375:SF1">
    <property type="entry name" value="CHROMOSOME-PARTITIONING PROTEIN PARB-RELATED"/>
    <property type="match status" value="1"/>
</dbReference>
<gene>
    <name evidence="3" type="ORF">AKJ61_03380</name>
</gene>
<dbReference type="PANTHER" id="PTHR33375">
    <property type="entry name" value="CHROMOSOME-PARTITIONING PROTEIN PARB-RELATED"/>
    <property type="match status" value="1"/>
</dbReference>
<evidence type="ECO:0000259" key="2">
    <source>
        <dbReference type="SMART" id="SM00470"/>
    </source>
</evidence>
<name>A0A133U4S1_9EURY</name>
<protein>
    <recommendedName>
        <fullName evidence="2">ParB-like N-terminal domain-containing protein</fullName>
    </recommendedName>
</protein>
<dbReference type="Proteomes" id="UP000070184">
    <property type="component" value="Unassembled WGS sequence"/>
</dbReference>
<dbReference type="InterPro" id="IPR050336">
    <property type="entry name" value="Chromosome_partition/occlusion"/>
</dbReference>
<sequence length="337" mass="38179">MPDIVDISVEKLELDPKNIRPEPVLNPKFVESVTEEIKEPLIVRPKPDSDKYLVTVGERRFLGGKSGGRDSFPCIIKEGLEDENAEAMTESIVENVQRESIPKNAWPDIIQEYGEELGVDLSKGSVKKEIARRTGLSKGAVYRYVQILGLPDWIREMTKKPDERDLEEWQEGLLKDPSERSNSEKEALEKKRISEEAPSVVEESEAIGSSDTAEDEMLGMRAAAELAKSNVFEEIREESRAEAFRDVLETVEKGSSSVDDVLDASQSRVAEDEVKSRKKSVVQEWGSGERQKITIELGKLELEALGRMMEEEDLDKRKSAVALALREYFHQEEYYEQ</sequence>
<accession>A0A133U4S1</accession>
<feature type="domain" description="ParB-like N-terminal" evidence="2">
    <location>
        <begin position="5"/>
        <end position="96"/>
    </location>
</feature>
<comment type="caution">
    <text evidence="3">The sequence shown here is derived from an EMBL/GenBank/DDBJ whole genome shotgun (WGS) entry which is preliminary data.</text>
</comment>
<dbReference type="SMART" id="SM00470">
    <property type="entry name" value="ParB"/>
    <property type="match status" value="1"/>
</dbReference>
<feature type="compositionally biased region" description="Basic and acidic residues" evidence="1">
    <location>
        <begin position="173"/>
        <end position="195"/>
    </location>
</feature>
<dbReference type="GO" id="GO:0005694">
    <property type="term" value="C:chromosome"/>
    <property type="evidence" value="ECO:0007669"/>
    <property type="project" value="TreeGrafter"/>
</dbReference>
<dbReference type="EMBL" id="LHXK01000050">
    <property type="protein sequence ID" value="KXA89193.1"/>
    <property type="molecule type" value="Genomic_DNA"/>
</dbReference>
<keyword evidence="4" id="KW-1185">Reference proteome</keyword>
<dbReference type="GO" id="GO:0007059">
    <property type="term" value="P:chromosome segregation"/>
    <property type="evidence" value="ECO:0007669"/>
    <property type="project" value="TreeGrafter"/>
</dbReference>
<dbReference type="SUPFAM" id="SSF110849">
    <property type="entry name" value="ParB/Sulfiredoxin"/>
    <property type="match status" value="1"/>
</dbReference>
<evidence type="ECO:0000256" key="1">
    <source>
        <dbReference type="SAM" id="MobiDB-lite"/>
    </source>
</evidence>
<proteinExistence type="predicted"/>
<dbReference type="Gene3D" id="1.10.10.2830">
    <property type="match status" value="1"/>
</dbReference>
<organism evidence="3 4">
    <name type="scientific">candidate division MSBL1 archaeon SCGC-AAA259B11</name>
    <dbReference type="NCBI Taxonomy" id="1698260"/>
    <lineage>
        <taxon>Archaea</taxon>
        <taxon>Methanobacteriati</taxon>
        <taxon>Methanobacteriota</taxon>
        <taxon>candidate division MSBL1</taxon>
    </lineage>
</organism>
<dbReference type="InterPro" id="IPR003115">
    <property type="entry name" value="ParB_N"/>
</dbReference>
<dbReference type="Gene3D" id="3.90.1530.30">
    <property type="match status" value="1"/>
</dbReference>
<dbReference type="InterPro" id="IPR036086">
    <property type="entry name" value="ParB/Sulfiredoxin_sf"/>
</dbReference>
<dbReference type="SUPFAM" id="SSF109709">
    <property type="entry name" value="KorB DNA-binding domain-like"/>
    <property type="match status" value="1"/>
</dbReference>
<dbReference type="Pfam" id="PF02195">
    <property type="entry name" value="ParB_N"/>
    <property type="match status" value="1"/>
</dbReference>
<evidence type="ECO:0000313" key="4">
    <source>
        <dbReference type="Proteomes" id="UP000070184"/>
    </source>
</evidence>
<dbReference type="AlphaFoldDB" id="A0A133U4S1"/>
<feature type="region of interest" description="Disordered" evidence="1">
    <location>
        <begin position="161"/>
        <end position="218"/>
    </location>
</feature>
<reference evidence="3 4" key="1">
    <citation type="journal article" date="2016" name="Sci. Rep.">
        <title>Metabolic traits of an uncultured archaeal lineage -MSBL1- from brine pools of the Red Sea.</title>
        <authorList>
            <person name="Mwirichia R."/>
            <person name="Alam I."/>
            <person name="Rashid M."/>
            <person name="Vinu M."/>
            <person name="Ba-Alawi W."/>
            <person name="Anthony Kamau A."/>
            <person name="Kamanda Ngugi D."/>
            <person name="Goker M."/>
            <person name="Klenk H.P."/>
            <person name="Bajic V."/>
            <person name="Stingl U."/>
        </authorList>
    </citation>
    <scope>NUCLEOTIDE SEQUENCE [LARGE SCALE GENOMIC DNA]</scope>
    <source>
        <strain evidence="3">SCGC-AAA259B11</strain>
    </source>
</reference>